<proteinExistence type="predicted"/>
<organism evidence="2 3">
    <name type="scientific">Sphaerisporangium flaviroseum</name>
    <dbReference type="NCBI Taxonomy" id="509199"/>
    <lineage>
        <taxon>Bacteria</taxon>
        <taxon>Bacillati</taxon>
        <taxon>Actinomycetota</taxon>
        <taxon>Actinomycetes</taxon>
        <taxon>Streptosporangiales</taxon>
        <taxon>Streptosporangiaceae</taxon>
        <taxon>Sphaerisporangium</taxon>
    </lineage>
</organism>
<evidence type="ECO:0000313" key="3">
    <source>
        <dbReference type="Proteomes" id="UP001500888"/>
    </source>
</evidence>
<reference evidence="3" key="1">
    <citation type="journal article" date="2019" name="Int. J. Syst. Evol. Microbiol.">
        <title>The Global Catalogue of Microorganisms (GCM) 10K type strain sequencing project: providing services to taxonomists for standard genome sequencing and annotation.</title>
        <authorList>
            <consortium name="The Broad Institute Genomics Platform"/>
            <consortium name="The Broad Institute Genome Sequencing Center for Infectious Disease"/>
            <person name="Wu L."/>
            <person name="Ma J."/>
        </authorList>
    </citation>
    <scope>NUCLEOTIDE SEQUENCE [LARGE SCALE GENOMIC DNA]</scope>
    <source>
        <strain evidence="3">JCM 16908</strain>
    </source>
</reference>
<dbReference type="Proteomes" id="UP001500888">
    <property type="component" value="Unassembled WGS sequence"/>
</dbReference>
<name>A0ABP7HVT8_9ACTN</name>
<sequence length="220" mass="23259">MGVSFLGGLVVAGVLLLPPTPDVPAASRGTSGGLSPPAATASRSIASSPAAVAAGRSPGAGTAADPRARWLNLDSGIPPEYLDLIIQAGTMCDQPGLSPVFIAAVLNAESGFDPNLSDPDLDEYGIARWTPRVLRHWQPGGLSKPEPRPPYSPELSIPAMGKFFCRLGPQIASIPGDPAMNLVGLYRTSVTTVRQYNGVPPQWSDHAYKVKRYMNQYNPR</sequence>
<protein>
    <recommendedName>
        <fullName evidence="4">Transglycosylase SLT domain-containing protein</fullName>
    </recommendedName>
</protein>
<feature type="region of interest" description="Disordered" evidence="1">
    <location>
        <begin position="26"/>
        <end position="65"/>
    </location>
</feature>
<dbReference type="SUPFAM" id="SSF53955">
    <property type="entry name" value="Lysozyme-like"/>
    <property type="match status" value="1"/>
</dbReference>
<evidence type="ECO:0000313" key="2">
    <source>
        <dbReference type="EMBL" id="GAA3801589.1"/>
    </source>
</evidence>
<evidence type="ECO:0000256" key="1">
    <source>
        <dbReference type="SAM" id="MobiDB-lite"/>
    </source>
</evidence>
<accession>A0ABP7HVT8</accession>
<dbReference type="Gene3D" id="1.10.530.10">
    <property type="match status" value="1"/>
</dbReference>
<gene>
    <name evidence="2" type="ORF">GCM10022226_21690</name>
</gene>
<dbReference type="EMBL" id="BAAAZR010000002">
    <property type="protein sequence ID" value="GAA3801589.1"/>
    <property type="molecule type" value="Genomic_DNA"/>
</dbReference>
<comment type="caution">
    <text evidence="2">The sequence shown here is derived from an EMBL/GenBank/DDBJ whole genome shotgun (WGS) entry which is preliminary data.</text>
</comment>
<evidence type="ECO:0008006" key="4">
    <source>
        <dbReference type="Google" id="ProtNLM"/>
    </source>
</evidence>
<dbReference type="InterPro" id="IPR023346">
    <property type="entry name" value="Lysozyme-like_dom_sf"/>
</dbReference>
<keyword evidence="3" id="KW-1185">Reference proteome</keyword>